<evidence type="ECO:0000313" key="6">
    <source>
        <dbReference type="Proteomes" id="UP000009011"/>
    </source>
</evidence>
<dbReference type="Proteomes" id="UP000009011">
    <property type="component" value="Chromosome"/>
</dbReference>
<keyword evidence="3" id="KW-0238">DNA-binding</keyword>
<reference evidence="5 6" key="1">
    <citation type="journal article" date="2013" name="PLoS ONE">
        <title>Genomic analysis of Melioribacter roseus, facultatively anaerobic organotrophic bacterium representing a novel deep lineage within Bacteriodetes/Chlorobi group.</title>
        <authorList>
            <person name="Kadnikov V.V."/>
            <person name="Mardanov A.V."/>
            <person name="Podosokorskaya O.A."/>
            <person name="Gavrilov S.N."/>
            <person name="Kublanov I.V."/>
            <person name="Beletsky A.V."/>
            <person name="Bonch-Osmolovskaya E.A."/>
            <person name="Ravin N.V."/>
        </authorList>
    </citation>
    <scope>NUCLEOTIDE SEQUENCE [LARGE SCALE GENOMIC DNA]</scope>
    <source>
        <strain evidence="6">JCM 17771 / P3M-2</strain>
    </source>
</reference>
<dbReference type="STRING" id="1191523.MROS_0818"/>
<dbReference type="GO" id="GO:0006352">
    <property type="term" value="P:DNA-templated transcription initiation"/>
    <property type="evidence" value="ECO:0007669"/>
    <property type="project" value="InterPro"/>
</dbReference>
<gene>
    <name evidence="5" type="ordered locus">MROS_0818</name>
</gene>
<evidence type="ECO:0000313" key="5">
    <source>
        <dbReference type="EMBL" id="AFN74059.1"/>
    </source>
</evidence>
<protein>
    <submittedName>
        <fullName evidence="5">ECF subfamily RNA polymerase sigma-24 factor</fullName>
    </submittedName>
</protein>
<evidence type="ECO:0000256" key="1">
    <source>
        <dbReference type="ARBA" id="ARBA00023015"/>
    </source>
</evidence>
<dbReference type="PANTHER" id="PTHR43133">
    <property type="entry name" value="RNA POLYMERASE ECF-TYPE SIGMA FACTO"/>
    <property type="match status" value="1"/>
</dbReference>
<evidence type="ECO:0000256" key="2">
    <source>
        <dbReference type="ARBA" id="ARBA00023082"/>
    </source>
</evidence>
<dbReference type="RefSeq" id="WP_014855495.1">
    <property type="nucleotide sequence ID" value="NC_018178.1"/>
</dbReference>
<dbReference type="OrthoDB" id="1160671at2"/>
<dbReference type="GO" id="GO:0003677">
    <property type="term" value="F:DNA binding"/>
    <property type="evidence" value="ECO:0007669"/>
    <property type="project" value="UniProtKB-KW"/>
</dbReference>
<name>I6ZPT4_MELRP</name>
<dbReference type="PANTHER" id="PTHR43133:SF8">
    <property type="entry name" value="RNA POLYMERASE SIGMA FACTOR HI_1459-RELATED"/>
    <property type="match status" value="1"/>
</dbReference>
<dbReference type="EMBL" id="CP003557">
    <property type="protein sequence ID" value="AFN74059.1"/>
    <property type="molecule type" value="Genomic_DNA"/>
</dbReference>
<dbReference type="GO" id="GO:0016987">
    <property type="term" value="F:sigma factor activity"/>
    <property type="evidence" value="ECO:0007669"/>
    <property type="project" value="UniProtKB-KW"/>
</dbReference>
<organism evidence="5 6">
    <name type="scientific">Melioribacter roseus (strain DSM 23840 / JCM 17771 / VKM B-2668 / P3M-2)</name>
    <dbReference type="NCBI Taxonomy" id="1191523"/>
    <lineage>
        <taxon>Bacteria</taxon>
        <taxon>Pseudomonadati</taxon>
        <taxon>Ignavibacteriota</taxon>
        <taxon>Ignavibacteria</taxon>
        <taxon>Ignavibacteriales</taxon>
        <taxon>Melioribacteraceae</taxon>
        <taxon>Melioribacter</taxon>
    </lineage>
</organism>
<keyword evidence="4" id="KW-0804">Transcription</keyword>
<dbReference type="Gene3D" id="1.10.1740.10">
    <property type="match status" value="1"/>
</dbReference>
<keyword evidence="6" id="KW-1185">Reference proteome</keyword>
<accession>I6ZPT4</accession>
<dbReference type="eggNOG" id="COG1595">
    <property type="taxonomic scope" value="Bacteria"/>
</dbReference>
<evidence type="ECO:0000256" key="4">
    <source>
        <dbReference type="ARBA" id="ARBA00023163"/>
    </source>
</evidence>
<sequence>MPGKSENTNYVNYLVELSQAGRKNAFFDLCEINLKSVFTTVYRLTADYNSARSVTVQAFLNAWEEIKEYDYKIPFALWIKQIAVNTAIPKINKSSMIKLPDELPDDNKKKLETLIMNLDYVRRTIFVLHDLEGYDYNKIAEFLWYDNTDEIITALMETREYLMEAVCKK</sequence>
<dbReference type="InterPro" id="IPR039425">
    <property type="entry name" value="RNA_pol_sigma-70-like"/>
</dbReference>
<keyword evidence="2" id="KW-0731">Sigma factor</keyword>
<dbReference type="SUPFAM" id="SSF88946">
    <property type="entry name" value="Sigma2 domain of RNA polymerase sigma factors"/>
    <property type="match status" value="1"/>
</dbReference>
<dbReference type="AlphaFoldDB" id="I6ZPT4"/>
<keyword evidence="1" id="KW-0805">Transcription regulation</keyword>
<dbReference type="InterPro" id="IPR013325">
    <property type="entry name" value="RNA_pol_sigma_r2"/>
</dbReference>
<proteinExistence type="predicted"/>
<dbReference type="HOGENOM" id="CLU_1617365_0_0_10"/>
<dbReference type="KEGG" id="mro:MROS_0818"/>
<evidence type="ECO:0000256" key="3">
    <source>
        <dbReference type="ARBA" id="ARBA00023125"/>
    </source>
</evidence>